<evidence type="ECO:0000313" key="3">
    <source>
        <dbReference type="Proteomes" id="UP001153148"/>
    </source>
</evidence>
<reference evidence="2" key="1">
    <citation type="submission" date="2021-03" db="EMBL/GenBank/DDBJ databases">
        <authorList>
            <person name="Tran Van P."/>
        </authorList>
    </citation>
    <scope>NUCLEOTIDE SEQUENCE</scope>
</reference>
<dbReference type="SMART" id="SM00473">
    <property type="entry name" value="PAN_AP"/>
    <property type="match status" value="1"/>
</dbReference>
<name>A0ABN7NK36_TIMPD</name>
<sequence length="327" mass="35977">MGHSPVYPYDSGDISTDLDYDNAHSLRGTSSPLTRRSKLEEVTSHTLGGHGGQGGNTAHCLPTVETRCGYVMVETSCSLQRLGLYLSQSSCNGTDTFVKVSGYTPSADRLVLLYSRPDYPVTQECVSSRSSSVSSSLADNSGCFTSGGCIICRCRASRDCLGFVVDYDKSACFRVNSSYESQNYSLPHIVTIRRYNYFQRTCLRIPGNCTGRWWALERVPGYELVSSGIALVSNVPDSERCAELCLNENRFPCRSAMFSPGRCVLSAEDRRTQPDSYRASPGDIEYLENQCIDSNPKGQTCSFQEFPNSSLSYTDVEFTGTTQAQVN</sequence>
<dbReference type="SUPFAM" id="SSF57414">
    <property type="entry name" value="Hairpin loop containing domain-like"/>
    <property type="match status" value="1"/>
</dbReference>
<accession>A0ABN7NK36</accession>
<dbReference type="Gene3D" id="3.50.4.10">
    <property type="entry name" value="Hepatocyte Growth Factor"/>
    <property type="match status" value="1"/>
</dbReference>
<proteinExistence type="predicted"/>
<gene>
    <name evidence="2" type="ORF">TPAB3V08_LOCUS3212</name>
</gene>
<comment type="caution">
    <text evidence="2">The sequence shown here is derived from an EMBL/GenBank/DDBJ whole genome shotgun (WGS) entry which is preliminary data.</text>
</comment>
<dbReference type="InterPro" id="IPR003609">
    <property type="entry name" value="Pan_app"/>
</dbReference>
<dbReference type="CDD" id="cd01099">
    <property type="entry name" value="PAN_AP_HGF"/>
    <property type="match status" value="1"/>
</dbReference>
<dbReference type="PROSITE" id="PS50948">
    <property type="entry name" value="PAN"/>
    <property type="match status" value="1"/>
</dbReference>
<feature type="domain" description="Apple" evidence="1">
    <location>
        <begin position="209"/>
        <end position="291"/>
    </location>
</feature>
<feature type="non-terminal residue" evidence="2">
    <location>
        <position position="327"/>
    </location>
</feature>
<dbReference type="PANTHER" id="PTHR47327">
    <property type="entry name" value="FI18240P1-RELATED"/>
    <property type="match status" value="1"/>
</dbReference>
<dbReference type="EMBL" id="CAJPIN010003546">
    <property type="protein sequence ID" value="CAG2056218.1"/>
    <property type="molecule type" value="Genomic_DNA"/>
</dbReference>
<dbReference type="InterPro" id="IPR052774">
    <property type="entry name" value="Celegans_DevNeuronal_Protein"/>
</dbReference>
<dbReference type="Pfam" id="PF00024">
    <property type="entry name" value="PAN_1"/>
    <property type="match status" value="1"/>
</dbReference>
<dbReference type="PANTHER" id="PTHR47327:SF8">
    <property type="entry name" value="FI17836P1"/>
    <property type="match status" value="1"/>
</dbReference>
<protein>
    <recommendedName>
        <fullName evidence="1">Apple domain-containing protein</fullName>
    </recommendedName>
</protein>
<keyword evidence="3" id="KW-1185">Reference proteome</keyword>
<dbReference type="Proteomes" id="UP001153148">
    <property type="component" value="Unassembled WGS sequence"/>
</dbReference>
<evidence type="ECO:0000313" key="2">
    <source>
        <dbReference type="EMBL" id="CAG2056218.1"/>
    </source>
</evidence>
<organism evidence="2 3">
    <name type="scientific">Timema podura</name>
    <name type="common">Walking stick</name>
    <dbReference type="NCBI Taxonomy" id="61482"/>
    <lineage>
        <taxon>Eukaryota</taxon>
        <taxon>Metazoa</taxon>
        <taxon>Ecdysozoa</taxon>
        <taxon>Arthropoda</taxon>
        <taxon>Hexapoda</taxon>
        <taxon>Insecta</taxon>
        <taxon>Pterygota</taxon>
        <taxon>Neoptera</taxon>
        <taxon>Polyneoptera</taxon>
        <taxon>Phasmatodea</taxon>
        <taxon>Timematodea</taxon>
        <taxon>Timematoidea</taxon>
        <taxon>Timematidae</taxon>
        <taxon>Timema</taxon>
    </lineage>
</organism>
<evidence type="ECO:0000259" key="1">
    <source>
        <dbReference type="PROSITE" id="PS50948"/>
    </source>
</evidence>